<feature type="transmembrane region" description="Helical" evidence="1">
    <location>
        <begin position="685"/>
        <end position="703"/>
    </location>
</feature>
<keyword evidence="1" id="KW-0812">Transmembrane</keyword>
<evidence type="ECO:0000256" key="1">
    <source>
        <dbReference type="SAM" id="Phobius"/>
    </source>
</evidence>
<organism evidence="3 4">
    <name type="scientific">Saccharopolyspora taberi</name>
    <dbReference type="NCBI Taxonomy" id="60895"/>
    <lineage>
        <taxon>Bacteria</taxon>
        <taxon>Bacillati</taxon>
        <taxon>Actinomycetota</taxon>
        <taxon>Actinomycetes</taxon>
        <taxon>Pseudonocardiales</taxon>
        <taxon>Pseudonocardiaceae</taxon>
        <taxon>Saccharopolyspora</taxon>
    </lineage>
</organism>
<dbReference type="SUPFAM" id="SSF69322">
    <property type="entry name" value="Tricorn protease domain 2"/>
    <property type="match status" value="1"/>
</dbReference>
<feature type="transmembrane region" description="Helical" evidence="1">
    <location>
        <begin position="647"/>
        <end position="665"/>
    </location>
</feature>
<keyword evidence="1" id="KW-1133">Transmembrane helix</keyword>
<dbReference type="InterPro" id="IPR007111">
    <property type="entry name" value="NACHT_NTPase"/>
</dbReference>
<feature type="transmembrane region" description="Helical" evidence="1">
    <location>
        <begin position="607"/>
        <end position="626"/>
    </location>
</feature>
<feature type="transmembrane region" description="Helical" evidence="1">
    <location>
        <begin position="558"/>
        <end position="581"/>
    </location>
</feature>
<feature type="domain" description="NACHT" evidence="2">
    <location>
        <begin position="223"/>
        <end position="339"/>
    </location>
</feature>
<evidence type="ECO:0000313" key="4">
    <source>
        <dbReference type="Proteomes" id="UP001500979"/>
    </source>
</evidence>
<feature type="transmembrane region" description="Helical" evidence="1">
    <location>
        <begin position="758"/>
        <end position="779"/>
    </location>
</feature>
<accession>A0ABN3VEB2</accession>
<dbReference type="PROSITE" id="PS50837">
    <property type="entry name" value="NACHT"/>
    <property type="match status" value="1"/>
</dbReference>
<feature type="transmembrane region" description="Helical" evidence="1">
    <location>
        <begin position="77"/>
        <end position="99"/>
    </location>
</feature>
<reference evidence="3 4" key="1">
    <citation type="journal article" date="2019" name="Int. J. Syst. Evol. Microbiol.">
        <title>The Global Catalogue of Microorganisms (GCM) 10K type strain sequencing project: providing services to taxonomists for standard genome sequencing and annotation.</title>
        <authorList>
            <consortium name="The Broad Institute Genomics Platform"/>
            <consortium name="The Broad Institute Genome Sequencing Center for Infectious Disease"/>
            <person name="Wu L."/>
            <person name="Ma J."/>
        </authorList>
    </citation>
    <scope>NUCLEOTIDE SEQUENCE [LARGE SCALE GENOMIC DNA]</scope>
    <source>
        <strain evidence="3 4">JCM 9383</strain>
    </source>
</reference>
<evidence type="ECO:0000259" key="2">
    <source>
        <dbReference type="PROSITE" id="PS50837"/>
    </source>
</evidence>
<feature type="transmembrane region" description="Helical" evidence="1">
    <location>
        <begin position="517"/>
        <end position="537"/>
    </location>
</feature>
<sequence>MADLAVIVLPAQGRDPYHGGLMTGSGDGGEAVQGRYDSSSARPEVHNAVGGKVHGPVVQAGRIEGGVHQHYTVGWQWWAGAVVVWLILLACLLLVVLSGERAPGWWQVVLLAGPVFTVGLPAFWWLFRRARRAGFQGRVPEEALSSLRSQVRRQWLDELGRRRLQQPRPLRLRWRPTSRRVRVAASDGDAGLAFQRGELVQDTGDRRPAAHALVEAFRRTEGEQLVVLGEPGAGKSTLALLFTLAFIEKLESSAPVPVLLTAADWNSREPVEKWIARRISEDYPVLSRRQARLLLDEGRILPVLDGLDEIHAQRLDEALPDLDRSAATGLQMVITCRSNEFERAVRKNGALSHAAVVEIDPIDVDSAKIYLEQAEIEDSNRWASVITAMENDPDGNTASLLSTPLMLSLARRVYRRTESRPQRLTEFATLAAAERHLLDELIPSTYEDEREWKQARRWLVFLSHHLHDRIRTTNFEWWQLARAVPRWVIALLAAVLTGVAATPVLVLGIVTDLGYQIEFPVLLVTCLAVAGMIGLNLGRSAYAVGPSERPVRAVLGGVLRDLAAFVTAFCVIATGALLISYTADPQAAEGTVVSLAVSWQTRQLRDALVVVGAVVLAVSLIANVLWVRHGGMPQRSTPRLRTLIPNLVVGAAVGAVVVISFVFVIEATSGAVRGSGSEPEGVGVISGVFALLIGLPLGVARWVTTPDVQHAARSPRTVLGKDRAALFGAVGASSAPILAVSVLASVSSEEGLQWPDVLFPLGIGYVVAAVVLFGSGNAWMSYTIARLWLAAWGCLPWRLFRFLGRAHEAELLRQVGAVYQFRHDRLRTHLAERGAEGKVLPRFALTANSRGAPGSTALQRTSWRGVVSTALGIGVLAGTLTFLYPPHGPQTVAAFTLYDVGVLDKAASSRDGGTVVIAGDATAVLSEGRVTRLLPVASGEFLSLSPNGDLLAVLGYAGAPQLELWNTRTGQRLHTPGLLNYPGNIRGIGFSQDGEVLAIRDEERGVALWNVHTDQPVQVLPHSAPPVSTDEFDEESWSWFSPDLRTIATITTRYGGDTEAGGSTLQIRDVHTGTLTRTVPDVECIPESPMPCGLAVFSENRVRLARAGADEVQELGGDQTPRNTKVLGVPGEYSAVAFSQDGRTLVGVYSFTGGSHSTGDGPMMTDLVLQTWDVRG</sequence>
<keyword evidence="1" id="KW-0472">Membrane</keyword>
<comment type="caution">
    <text evidence="3">The sequence shown here is derived from an EMBL/GenBank/DDBJ whole genome shotgun (WGS) entry which is preliminary data.</text>
</comment>
<dbReference type="Pfam" id="PF05729">
    <property type="entry name" value="NACHT"/>
    <property type="match status" value="1"/>
</dbReference>
<dbReference type="InterPro" id="IPR027417">
    <property type="entry name" value="P-loop_NTPase"/>
</dbReference>
<name>A0ABN3VEB2_9PSEU</name>
<keyword evidence="4" id="KW-1185">Reference proteome</keyword>
<dbReference type="SUPFAM" id="SSF52540">
    <property type="entry name" value="P-loop containing nucleoside triphosphate hydrolases"/>
    <property type="match status" value="1"/>
</dbReference>
<dbReference type="Gene3D" id="3.40.50.300">
    <property type="entry name" value="P-loop containing nucleotide triphosphate hydrolases"/>
    <property type="match status" value="1"/>
</dbReference>
<dbReference type="InterPro" id="IPR015943">
    <property type="entry name" value="WD40/YVTN_repeat-like_dom_sf"/>
</dbReference>
<protein>
    <recommendedName>
        <fullName evidence="2">NACHT domain-containing protein</fullName>
    </recommendedName>
</protein>
<dbReference type="EMBL" id="BAAAUX010000011">
    <property type="protein sequence ID" value="GAA2788208.1"/>
    <property type="molecule type" value="Genomic_DNA"/>
</dbReference>
<dbReference type="Proteomes" id="UP001500979">
    <property type="component" value="Unassembled WGS sequence"/>
</dbReference>
<proteinExistence type="predicted"/>
<dbReference type="CDD" id="cd00267">
    <property type="entry name" value="ABC_ATPase"/>
    <property type="match status" value="1"/>
</dbReference>
<dbReference type="Gene3D" id="2.130.10.10">
    <property type="entry name" value="YVTN repeat-like/Quinoprotein amine dehydrogenase"/>
    <property type="match status" value="1"/>
</dbReference>
<feature type="transmembrane region" description="Helical" evidence="1">
    <location>
        <begin position="724"/>
        <end position="746"/>
    </location>
</feature>
<evidence type="ECO:0000313" key="3">
    <source>
        <dbReference type="EMBL" id="GAA2788208.1"/>
    </source>
</evidence>
<gene>
    <name evidence="3" type="ORF">GCM10010470_23460</name>
</gene>
<feature type="transmembrane region" description="Helical" evidence="1">
    <location>
        <begin position="865"/>
        <end position="884"/>
    </location>
</feature>
<feature type="transmembrane region" description="Helical" evidence="1">
    <location>
        <begin position="487"/>
        <end position="511"/>
    </location>
</feature>
<feature type="transmembrane region" description="Helical" evidence="1">
    <location>
        <begin position="105"/>
        <end position="127"/>
    </location>
</feature>